<dbReference type="GO" id="GO:0006826">
    <property type="term" value="P:iron ion transport"/>
    <property type="evidence" value="ECO:0007669"/>
    <property type="project" value="UniProtKB-KW"/>
</dbReference>
<keyword evidence="3 10" id="KW-1134">Transmembrane beta strand</keyword>
<evidence type="ECO:0000259" key="13">
    <source>
        <dbReference type="Pfam" id="PF07660"/>
    </source>
</evidence>
<accession>A0A4R6SXP6</accession>
<gene>
    <name evidence="15" type="ORF">ATK78_0412</name>
</gene>
<dbReference type="InterPro" id="IPR011662">
    <property type="entry name" value="Secretin/TonB_short_N"/>
</dbReference>
<dbReference type="Pfam" id="PF00593">
    <property type="entry name" value="TonB_dep_Rec_b-barrel"/>
    <property type="match status" value="1"/>
</dbReference>
<dbReference type="Pfam" id="PF07660">
    <property type="entry name" value="STN"/>
    <property type="match status" value="1"/>
</dbReference>
<feature type="domain" description="Secretin/TonB short N-terminal" evidence="13">
    <location>
        <begin position="69"/>
        <end position="119"/>
    </location>
</feature>
<organism evidence="15 16">
    <name type="scientific">Pedobacter metabolipauper</name>
    <dbReference type="NCBI Taxonomy" id="425513"/>
    <lineage>
        <taxon>Bacteria</taxon>
        <taxon>Pseudomonadati</taxon>
        <taxon>Bacteroidota</taxon>
        <taxon>Sphingobacteriia</taxon>
        <taxon>Sphingobacteriales</taxon>
        <taxon>Sphingobacteriaceae</taxon>
        <taxon>Pedobacter</taxon>
    </lineage>
</organism>
<evidence type="ECO:0000256" key="9">
    <source>
        <dbReference type="ARBA" id="ARBA00023237"/>
    </source>
</evidence>
<dbReference type="InterPro" id="IPR008969">
    <property type="entry name" value="CarboxyPept-like_regulatory"/>
</dbReference>
<evidence type="ECO:0000256" key="2">
    <source>
        <dbReference type="ARBA" id="ARBA00022448"/>
    </source>
</evidence>
<keyword evidence="8 10" id="KW-0472">Membrane</keyword>
<evidence type="ECO:0000256" key="11">
    <source>
        <dbReference type="RuleBase" id="RU003357"/>
    </source>
</evidence>
<dbReference type="PROSITE" id="PS52016">
    <property type="entry name" value="TONB_DEPENDENT_REC_3"/>
    <property type="match status" value="1"/>
</dbReference>
<dbReference type="InterPro" id="IPR012910">
    <property type="entry name" value="Plug_dom"/>
</dbReference>
<evidence type="ECO:0000256" key="6">
    <source>
        <dbReference type="ARBA" id="ARBA00023004"/>
    </source>
</evidence>
<name>A0A4R6SXP6_9SPHI</name>
<evidence type="ECO:0000256" key="8">
    <source>
        <dbReference type="ARBA" id="ARBA00023136"/>
    </source>
</evidence>
<dbReference type="InterPro" id="IPR000531">
    <property type="entry name" value="Beta-barrel_TonB"/>
</dbReference>
<keyword evidence="16" id="KW-1185">Reference proteome</keyword>
<keyword evidence="4" id="KW-0406">Ion transport</keyword>
<dbReference type="Proteomes" id="UP000295620">
    <property type="component" value="Unassembled WGS sequence"/>
</dbReference>
<dbReference type="InterPro" id="IPR036942">
    <property type="entry name" value="Beta-barrel_TonB_sf"/>
</dbReference>
<dbReference type="GO" id="GO:0009279">
    <property type="term" value="C:cell outer membrane"/>
    <property type="evidence" value="ECO:0007669"/>
    <property type="project" value="UniProtKB-SubCell"/>
</dbReference>
<dbReference type="Gene3D" id="2.40.170.20">
    <property type="entry name" value="TonB-dependent receptor, beta-barrel domain"/>
    <property type="match status" value="1"/>
</dbReference>
<dbReference type="NCBIfam" id="TIGR04057">
    <property type="entry name" value="SusC_RagA_signa"/>
    <property type="match status" value="1"/>
</dbReference>
<dbReference type="InterPro" id="IPR039426">
    <property type="entry name" value="TonB-dep_rcpt-like"/>
</dbReference>
<feature type="domain" description="TonB-dependent receptor plug" evidence="14">
    <location>
        <begin position="223"/>
        <end position="335"/>
    </location>
</feature>
<dbReference type="AlphaFoldDB" id="A0A4R6SXP6"/>
<comment type="caution">
    <text evidence="15">The sequence shown here is derived from an EMBL/GenBank/DDBJ whole genome shotgun (WGS) entry which is preliminary data.</text>
</comment>
<evidence type="ECO:0000256" key="3">
    <source>
        <dbReference type="ARBA" id="ARBA00022452"/>
    </source>
</evidence>
<comment type="subcellular location">
    <subcellularLocation>
        <location evidence="1 10">Cell outer membrane</location>
        <topology evidence="1 10">Multi-pass membrane protein</topology>
    </subcellularLocation>
</comment>
<evidence type="ECO:0000256" key="7">
    <source>
        <dbReference type="ARBA" id="ARBA00023077"/>
    </source>
</evidence>
<dbReference type="InterPro" id="IPR023996">
    <property type="entry name" value="TonB-dep_OMP_SusC/RagA"/>
</dbReference>
<evidence type="ECO:0000313" key="15">
    <source>
        <dbReference type="EMBL" id="TDQ11294.1"/>
    </source>
</evidence>
<feature type="domain" description="TonB-dependent receptor-like beta-barrel" evidence="12">
    <location>
        <begin position="486"/>
        <end position="933"/>
    </location>
</feature>
<evidence type="ECO:0000259" key="14">
    <source>
        <dbReference type="Pfam" id="PF07715"/>
    </source>
</evidence>
<protein>
    <submittedName>
        <fullName evidence="15">TonB-linked SusC/RagA family outer membrane protein</fullName>
    </submittedName>
</protein>
<evidence type="ECO:0000313" key="16">
    <source>
        <dbReference type="Proteomes" id="UP000295620"/>
    </source>
</evidence>
<comment type="similarity">
    <text evidence="10 11">Belongs to the TonB-dependent receptor family.</text>
</comment>
<dbReference type="OrthoDB" id="9768177at2"/>
<dbReference type="Pfam" id="PF13715">
    <property type="entry name" value="CarbopepD_reg_2"/>
    <property type="match status" value="1"/>
</dbReference>
<keyword evidence="5 10" id="KW-0812">Transmembrane</keyword>
<dbReference type="EMBL" id="SNYC01000003">
    <property type="protein sequence ID" value="TDQ11294.1"/>
    <property type="molecule type" value="Genomic_DNA"/>
</dbReference>
<sequence>MYKFYTVILCGLKSRVLTKFLLTMKLFCILLLASIMQVSASGYAQMVSMKKKNAPMTEVINDIQNQTGYSFIISSDLLKRTNPVSVTLTNVALKDALDQCFYGQPFDYVINNKTIVITNKRSPALIIPKVQIIVTGKITDEKGLPLIGVNITIKGTQTGTSTDANGNYKIPVTDANTVLVYTLVGMSPQEISVTNRTTINVTLREAQTGLNEVIVVGYGTQVKKDITGAISSIKDRDLHERPITNITQALQGKAAGVYVTMKTGSNNGNEPGANPAILIRGRRSLDAANDPLYVIDGIPINGGFNDINPDDIISVDILKDASSTAIYGSRGSNGVIIITTRRGKLGAASVNYNTYAAIGAIARYIDVMTGPEFAEYKRESRRAAGTYVDGAPDADSKLFEATELASIANGSTTDWQRLMLKNEFRQNHELNINGGTEKTKYSVSFGFMDDKGYNPTQSYKRYSSRINLDQDLGERFKVGVSTLATFSKGNNANSYNTTLVSNPLGQPYDANGMLLFLPTADALQPNPLSDLVDGAVISRNNRFRILSSFYGEAKIVDGLTLRMNFGPDLVENRSGSYFSPNTTYRNLAQSTASVSEDFAFLYTWENIINYKKTFAKKHKIDLTGLYSVSSRVLEATGSSAQGLPLESFEYYNMGAAGTITGISSSYEKWSILSYMGRANYSFNDKYLLTVTARADGSSRFGADHKWGFFPSAALGWNIMSEDFMKNIEAISNLKLRVSYGKIGNTGVTTYSTQGRLGRTQYDFGGSDAFGYRPLTIRNDDLRWESTTALNLGLDFGLLNSRIAGAIEVYQSETNDLLLQKVLPASGGFGSVLQNIGSTRNKGIEFSVSTQNILPKSENGFSWSTDLNLFASKERITELSQGKVSDIGSARFIGQPIAVFYDYKKIGIWQTGEAVEAAKYSSAVGQVKVQDTDGNGKIDANDRVIVGTDLPDLTGGITNRFTFKRFTLSALVIANFGNTFVSPIYENGNNVFAFQGRYNNLNVNYWTKNNPTNDFPQPNNATSGPLFSSSLKYFDGSFVKIKNLSLGYEFDSKFAKKIAAKSLRIYGSVQDPFVFAPYVRNYNGTDPEIPGRPALVTYTFGLNVSF</sequence>
<dbReference type="NCBIfam" id="TIGR04056">
    <property type="entry name" value="OMP_RagA_SusC"/>
    <property type="match status" value="1"/>
</dbReference>
<keyword evidence="4" id="KW-0410">Iron transport</keyword>
<dbReference type="SUPFAM" id="SSF56935">
    <property type="entry name" value="Porins"/>
    <property type="match status" value="1"/>
</dbReference>
<dbReference type="Pfam" id="PF07715">
    <property type="entry name" value="Plug"/>
    <property type="match status" value="1"/>
</dbReference>
<evidence type="ECO:0000259" key="12">
    <source>
        <dbReference type="Pfam" id="PF00593"/>
    </source>
</evidence>
<keyword evidence="6" id="KW-0408">Iron</keyword>
<dbReference type="InterPro" id="IPR037066">
    <property type="entry name" value="Plug_dom_sf"/>
</dbReference>
<evidence type="ECO:0000256" key="5">
    <source>
        <dbReference type="ARBA" id="ARBA00022692"/>
    </source>
</evidence>
<dbReference type="RefSeq" id="WP_133574376.1">
    <property type="nucleotide sequence ID" value="NZ_SNYC01000003.1"/>
</dbReference>
<keyword evidence="2 10" id="KW-0813">Transport</keyword>
<dbReference type="InterPro" id="IPR023997">
    <property type="entry name" value="TonB-dep_OMP_SusC/RagA_CS"/>
</dbReference>
<evidence type="ECO:0000256" key="10">
    <source>
        <dbReference type="PROSITE-ProRule" id="PRU01360"/>
    </source>
</evidence>
<keyword evidence="7 11" id="KW-0798">TonB box</keyword>
<keyword evidence="9 10" id="KW-0998">Cell outer membrane</keyword>
<proteinExistence type="inferred from homology"/>
<evidence type="ECO:0000256" key="4">
    <source>
        <dbReference type="ARBA" id="ARBA00022496"/>
    </source>
</evidence>
<dbReference type="SUPFAM" id="SSF49464">
    <property type="entry name" value="Carboxypeptidase regulatory domain-like"/>
    <property type="match status" value="1"/>
</dbReference>
<dbReference type="Gene3D" id="2.170.130.10">
    <property type="entry name" value="TonB-dependent receptor, plug domain"/>
    <property type="match status" value="1"/>
</dbReference>
<dbReference type="Gene3D" id="2.60.40.1120">
    <property type="entry name" value="Carboxypeptidase-like, regulatory domain"/>
    <property type="match status" value="1"/>
</dbReference>
<evidence type="ECO:0000256" key="1">
    <source>
        <dbReference type="ARBA" id="ARBA00004571"/>
    </source>
</evidence>
<reference evidence="15 16" key="1">
    <citation type="submission" date="2019-03" db="EMBL/GenBank/DDBJ databases">
        <title>Genomic Encyclopedia of Archaeal and Bacterial Type Strains, Phase II (KMG-II): from individual species to whole genera.</title>
        <authorList>
            <person name="Goeker M."/>
        </authorList>
    </citation>
    <scope>NUCLEOTIDE SEQUENCE [LARGE SCALE GENOMIC DNA]</scope>
    <source>
        <strain evidence="15 16">DSM 19035</strain>
    </source>
</reference>